<evidence type="ECO:0008006" key="4">
    <source>
        <dbReference type="Google" id="ProtNLM"/>
    </source>
</evidence>
<feature type="transmembrane region" description="Helical" evidence="1">
    <location>
        <begin position="79"/>
        <end position="97"/>
    </location>
</feature>
<dbReference type="EnsemblMetazoa" id="XM_038212571.1">
    <property type="protein sequence ID" value="XP_038068499.1"/>
    <property type="gene ID" value="LOC119737917"/>
</dbReference>
<feature type="transmembrane region" description="Helical" evidence="1">
    <location>
        <begin position="54"/>
        <end position="73"/>
    </location>
</feature>
<evidence type="ECO:0000313" key="3">
    <source>
        <dbReference type="Proteomes" id="UP000887568"/>
    </source>
</evidence>
<dbReference type="GeneID" id="119737917"/>
<evidence type="ECO:0000313" key="2">
    <source>
        <dbReference type="EnsemblMetazoa" id="XP_038068499.1"/>
    </source>
</evidence>
<sequence length="144" mass="16276">MGSFMAKAMDESFKKNKVFMEESQAVMLERQIQMQNQMRERAVAMQLSGAREMFTWFSSFYGVTAFFCLAGFLKRKNPAVLGPLLPLTFILGYQYDYTYGTKVLRIREGAESILKEERNLLPVPLGLPNLASIDAARNASESSP</sequence>
<dbReference type="OrthoDB" id="10256697at2759"/>
<keyword evidence="1" id="KW-0472">Membrane</keyword>
<dbReference type="PANTHER" id="PTHR13411">
    <property type="entry name" value="PLASMINOGEN RECEPTOR (KT)"/>
    <property type="match status" value="1"/>
</dbReference>
<organism evidence="2 3">
    <name type="scientific">Patiria miniata</name>
    <name type="common">Bat star</name>
    <name type="synonym">Asterina miniata</name>
    <dbReference type="NCBI Taxonomy" id="46514"/>
    <lineage>
        <taxon>Eukaryota</taxon>
        <taxon>Metazoa</taxon>
        <taxon>Echinodermata</taxon>
        <taxon>Eleutherozoa</taxon>
        <taxon>Asterozoa</taxon>
        <taxon>Asteroidea</taxon>
        <taxon>Valvatacea</taxon>
        <taxon>Valvatida</taxon>
        <taxon>Asterinidae</taxon>
        <taxon>Patiria</taxon>
    </lineage>
</organism>
<dbReference type="Pfam" id="PF10166">
    <property type="entry name" value="DUF2368"/>
    <property type="match status" value="1"/>
</dbReference>
<keyword evidence="1" id="KW-1133">Transmembrane helix</keyword>
<reference evidence="2" key="1">
    <citation type="submission" date="2022-11" db="UniProtKB">
        <authorList>
            <consortium name="EnsemblMetazoa"/>
        </authorList>
    </citation>
    <scope>IDENTIFICATION</scope>
</reference>
<accession>A0A914AYA2</accession>
<name>A0A914AYA2_PATMI</name>
<dbReference type="PANTHER" id="PTHR13411:SF6">
    <property type="entry name" value="PLASMINOGEN RECEPTOR (KT)"/>
    <property type="match status" value="1"/>
</dbReference>
<dbReference type="RefSeq" id="XP_038068499.1">
    <property type="nucleotide sequence ID" value="XM_038212571.1"/>
</dbReference>
<dbReference type="Proteomes" id="UP000887568">
    <property type="component" value="Unplaced"/>
</dbReference>
<evidence type="ECO:0000256" key="1">
    <source>
        <dbReference type="SAM" id="Phobius"/>
    </source>
</evidence>
<protein>
    <recommendedName>
        <fullName evidence="4">Plasminogen receptor (KT)</fullName>
    </recommendedName>
</protein>
<dbReference type="AlphaFoldDB" id="A0A914AYA2"/>
<dbReference type="InterPro" id="IPR019319">
    <property type="entry name" value="Plg-R(KT)"/>
</dbReference>
<dbReference type="GO" id="GO:0005886">
    <property type="term" value="C:plasma membrane"/>
    <property type="evidence" value="ECO:0007669"/>
    <property type="project" value="InterPro"/>
</dbReference>
<keyword evidence="3" id="KW-1185">Reference proteome</keyword>
<dbReference type="OMA" id="MGYYTDW"/>
<proteinExistence type="predicted"/>
<keyword evidence="1" id="KW-0812">Transmembrane</keyword>